<evidence type="ECO:0000313" key="2">
    <source>
        <dbReference type="EMBL" id="GFR26561.1"/>
    </source>
</evidence>
<proteinExistence type="predicted"/>
<dbReference type="InterPro" id="IPR029526">
    <property type="entry name" value="PGBD"/>
</dbReference>
<dbReference type="Proteomes" id="UP000887116">
    <property type="component" value="Unassembled WGS sequence"/>
</dbReference>
<evidence type="ECO:0000313" key="3">
    <source>
        <dbReference type="Proteomes" id="UP000887116"/>
    </source>
</evidence>
<dbReference type="OrthoDB" id="8062195at2759"/>
<sequence>MQKDVFNCPPVTAIEIRQFLGIIFMSVYYYSNAGSYWGKYGFDDIRQTMTVNRFEKITSVIHFNDNAQHKQVGHPNHMIVFIK</sequence>
<feature type="domain" description="PiggyBac transposable element-derived protein" evidence="1">
    <location>
        <begin position="9"/>
        <end position="71"/>
    </location>
</feature>
<organism evidence="2 3">
    <name type="scientific">Trichonephila clavata</name>
    <name type="common">Joro spider</name>
    <name type="synonym">Nephila clavata</name>
    <dbReference type="NCBI Taxonomy" id="2740835"/>
    <lineage>
        <taxon>Eukaryota</taxon>
        <taxon>Metazoa</taxon>
        <taxon>Ecdysozoa</taxon>
        <taxon>Arthropoda</taxon>
        <taxon>Chelicerata</taxon>
        <taxon>Arachnida</taxon>
        <taxon>Araneae</taxon>
        <taxon>Araneomorphae</taxon>
        <taxon>Entelegynae</taxon>
        <taxon>Araneoidea</taxon>
        <taxon>Nephilidae</taxon>
        <taxon>Trichonephila</taxon>
    </lineage>
</organism>
<keyword evidence="3" id="KW-1185">Reference proteome</keyword>
<gene>
    <name evidence="2" type="ORF">TNCT_238521</name>
</gene>
<dbReference type="AlphaFoldDB" id="A0A8X6LXJ0"/>
<accession>A0A8X6LXJ0</accession>
<dbReference type="EMBL" id="BMAO01028671">
    <property type="protein sequence ID" value="GFR26561.1"/>
    <property type="molecule type" value="Genomic_DNA"/>
</dbReference>
<reference evidence="2" key="1">
    <citation type="submission" date="2020-07" db="EMBL/GenBank/DDBJ databases">
        <title>Multicomponent nature underlies the extraordinary mechanical properties of spider dragline silk.</title>
        <authorList>
            <person name="Kono N."/>
            <person name="Nakamura H."/>
            <person name="Mori M."/>
            <person name="Yoshida Y."/>
            <person name="Ohtoshi R."/>
            <person name="Malay A.D."/>
            <person name="Moran D.A.P."/>
            <person name="Tomita M."/>
            <person name="Numata K."/>
            <person name="Arakawa K."/>
        </authorList>
    </citation>
    <scope>NUCLEOTIDE SEQUENCE</scope>
</reference>
<dbReference type="Pfam" id="PF13843">
    <property type="entry name" value="DDE_Tnp_1_7"/>
    <property type="match status" value="1"/>
</dbReference>
<comment type="caution">
    <text evidence="2">The sequence shown here is derived from an EMBL/GenBank/DDBJ whole genome shotgun (WGS) entry which is preliminary data.</text>
</comment>
<evidence type="ECO:0000259" key="1">
    <source>
        <dbReference type="Pfam" id="PF13843"/>
    </source>
</evidence>
<protein>
    <submittedName>
        <fullName evidence="2">DDE_Tnp_1_7 domain-containing protein</fullName>
    </submittedName>
</protein>
<name>A0A8X6LXJ0_TRICU</name>